<dbReference type="InterPro" id="IPR023213">
    <property type="entry name" value="CAT-like_dom_sf"/>
</dbReference>
<dbReference type="GO" id="GO:0005737">
    <property type="term" value="C:cytoplasm"/>
    <property type="evidence" value="ECO:0007669"/>
    <property type="project" value="TreeGrafter"/>
</dbReference>
<protein>
    <submittedName>
        <fullName evidence="7">Non-ribosomal peptide synthase domain TIGR01720/amino acid adenylation domain-containing protein</fullName>
    </submittedName>
</protein>
<name>A0A1T4U9T1_9GAMM</name>
<dbReference type="InterPro" id="IPR045851">
    <property type="entry name" value="AMP-bd_C_sf"/>
</dbReference>
<keyword evidence="8" id="KW-1185">Reference proteome</keyword>
<evidence type="ECO:0000256" key="1">
    <source>
        <dbReference type="ARBA" id="ARBA00001957"/>
    </source>
</evidence>
<reference evidence="8" key="1">
    <citation type="submission" date="2017-02" db="EMBL/GenBank/DDBJ databases">
        <authorList>
            <person name="Varghese N."/>
            <person name="Submissions S."/>
        </authorList>
    </citation>
    <scope>NUCLEOTIDE SEQUENCE [LARGE SCALE GENOMIC DNA]</scope>
    <source>
        <strain evidence="8">DSM 22720</strain>
    </source>
</reference>
<dbReference type="SUPFAM" id="SSF52777">
    <property type="entry name" value="CoA-dependent acyltransferases"/>
    <property type="match status" value="6"/>
</dbReference>
<dbReference type="EMBL" id="FUXU01000008">
    <property type="protein sequence ID" value="SKA49288.1"/>
    <property type="molecule type" value="Genomic_DNA"/>
</dbReference>
<dbReference type="Pfam" id="PF00501">
    <property type="entry name" value="AMP-binding"/>
    <property type="match status" value="2"/>
</dbReference>
<gene>
    <name evidence="7" type="ORF">SAMN02745132_01091</name>
</gene>
<evidence type="ECO:0000313" key="7">
    <source>
        <dbReference type="EMBL" id="SKA49288.1"/>
    </source>
</evidence>
<dbReference type="FunFam" id="3.40.50.980:FF:000001">
    <property type="entry name" value="Non-ribosomal peptide synthetase"/>
    <property type="match status" value="2"/>
</dbReference>
<dbReference type="Pfam" id="PF13193">
    <property type="entry name" value="AMP-binding_C"/>
    <property type="match status" value="1"/>
</dbReference>
<dbReference type="NCBIfam" id="TIGR01733">
    <property type="entry name" value="AA-adenyl-dom"/>
    <property type="match status" value="2"/>
</dbReference>
<keyword evidence="5" id="KW-0677">Repeat</keyword>
<dbReference type="Gene3D" id="3.30.559.10">
    <property type="entry name" value="Chloramphenicol acetyltransferase-like domain"/>
    <property type="match status" value="3"/>
</dbReference>
<dbReference type="PANTHER" id="PTHR45527">
    <property type="entry name" value="NONRIBOSOMAL PEPTIDE SYNTHETASE"/>
    <property type="match status" value="1"/>
</dbReference>
<feature type="domain" description="Carrier" evidence="6">
    <location>
        <begin position="2912"/>
        <end position="2989"/>
    </location>
</feature>
<dbReference type="FunFam" id="3.30.300.30:FF:000010">
    <property type="entry name" value="Enterobactin synthetase component F"/>
    <property type="match status" value="1"/>
</dbReference>
<dbReference type="InterPro" id="IPR006162">
    <property type="entry name" value="Ppantetheine_attach_site"/>
</dbReference>
<comment type="similarity">
    <text evidence="2">Belongs to the ATP-dependent AMP-binding enzyme family.</text>
</comment>
<dbReference type="GO" id="GO:0031177">
    <property type="term" value="F:phosphopantetheine binding"/>
    <property type="evidence" value="ECO:0007669"/>
    <property type="project" value="InterPro"/>
</dbReference>
<dbReference type="SMART" id="SM00823">
    <property type="entry name" value="PKS_PP"/>
    <property type="match status" value="2"/>
</dbReference>
<dbReference type="GO" id="GO:0043041">
    <property type="term" value="P:amino acid activation for nonribosomal peptide biosynthetic process"/>
    <property type="evidence" value="ECO:0007669"/>
    <property type="project" value="TreeGrafter"/>
</dbReference>
<dbReference type="SUPFAM" id="SSF53335">
    <property type="entry name" value="S-adenosyl-L-methionine-dependent methyltransferases"/>
    <property type="match status" value="1"/>
</dbReference>
<evidence type="ECO:0000256" key="2">
    <source>
        <dbReference type="ARBA" id="ARBA00006432"/>
    </source>
</evidence>
<dbReference type="OrthoDB" id="9757559at2"/>
<dbReference type="PANTHER" id="PTHR45527:SF1">
    <property type="entry name" value="FATTY ACID SYNTHASE"/>
    <property type="match status" value="1"/>
</dbReference>
<evidence type="ECO:0000256" key="5">
    <source>
        <dbReference type="ARBA" id="ARBA00022737"/>
    </source>
</evidence>
<dbReference type="InterPro" id="IPR020806">
    <property type="entry name" value="PKS_PP-bd"/>
</dbReference>
<dbReference type="PROSITE" id="PS50075">
    <property type="entry name" value="CARRIER"/>
    <property type="match status" value="2"/>
</dbReference>
<keyword evidence="3" id="KW-0596">Phosphopantetheine</keyword>
<dbReference type="GO" id="GO:0044550">
    <property type="term" value="P:secondary metabolite biosynthetic process"/>
    <property type="evidence" value="ECO:0007669"/>
    <property type="project" value="UniProtKB-ARBA"/>
</dbReference>
<dbReference type="Proteomes" id="UP000190162">
    <property type="component" value="Unassembled WGS sequence"/>
</dbReference>
<dbReference type="Gene3D" id="2.30.38.10">
    <property type="entry name" value="Luciferase, Domain 3"/>
    <property type="match status" value="2"/>
</dbReference>
<dbReference type="Gene3D" id="3.30.300.30">
    <property type="match status" value="3"/>
</dbReference>
<dbReference type="CDD" id="cd02440">
    <property type="entry name" value="AdoMet_MTases"/>
    <property type="match status" value="1"/>
</dbReference>
<dbReference type="InterPro" id="IPR029063">
    <property type="entry name" value="SAM-dependent_MTases_sf"/>
</dbReference>
<accession>A0A1T4U9T1</accession>
<dbReference type="InterPro" id="IPR009081">
    <property type="entry name" value="PP-bd_ACP"/>
</dbReference>
<evidence type="ECO:0000259" key="6">
    <source>
        <dbReference type="PROSITE" id="PS50075"/>
    </source>
</evidence>
<dbReference type="FunFam" id="3.40.50.12780:FF:000012">
    <property type="entry name" value="Non-ribosomal peptide synthetase"/>
    <property type="match status" value="1"/>
</dbReference>
<dbReference type="InterPro" id="IPR020845">
    <property type="entry name" value="AMP-binding_CS"/>
</dbReference>
<evidence type="ECO:0000256" key="3">
    <source>
        <dbReference type="ARBA" id="ARBA00022450"/>
    </source>
</evidence>
<dbReference type="PROSITE" id="PS00012">
    <property type="entry name" value="PHOSPHOPANTETHEINE"/>
    <property type="match status" value="2"/>
</dbReference>
<dbReference type="Pfam" id="PF13847">
    <property type="entry name" value="Methyltransf_31"/>
    <property type="match status" value="1"/>
</dbReference>
<dbReference type="FunFam" id="1.10.1200.10:FF:000005">
    <property type="entry name" value="Nonribosomal peptide synthetase 1"/>
    <property type="match status" value="2"/>
</dbReference>
<dbReference type="Pfam" id="PF00550">
    <property type="entry name" value="PP-binding"/>
    <property type="match status" value="2"/>
</dbReference>
<dbReference type="SUPFAM" id="SSF56801">
    <property type="entry name" value="Acetyl-CoA synthetase-like"/>
    <property type="match status" value="2"/>
</dbReference>
<organism evidence="7 8">
    <name type="scientific">Enterovibrio nigricans DSM 22720</name>
    <dbReference type="NCBI Taxonomy" id="1121868"/>
    <lineage>
        <taxon>Bacteria</taxon>
        <taxon>Pseudomonadati</taxon>
        <taxon>Pseudomonadota</taxon>
        <taxon>Gammaproteobacteria</taxon>
        <taxon>Vibrionales</taxon>
        <taxon>Vibrionaceae</taxon>
        <taxon>Enterovibrio</taxon>
    </lineage>
</organism>
<dbReference type="NCBIfam" id="NF003417">
    <property type="entry name" value="PRK04813.1"/>
    <property type="match status" value="3"/>
</dbReference>
<dbReference type="PROSITE" id="PS00455">
    <property type="entry name" value="AMP_BINDING"/>
    <property type="match status" value="2"/>
</dbReference>
<dbReference type="InterPro" id="IPR025110">
    <property type="entry name" value="AMP-bd_C"/>
</dbReference>
<keyword evidence="4" id="KW-0597">Phosphoprotein</keyword>
<dbReference type="InterPro" id="IPR036736">
    <property type="entry name" value="ACP-like_sf"/>
</dbReference>
<dbReference type="InterPro" id="IPR010060">
    <property type="entry name" value="NRPS_synth"/>
</dbReference>
<dbReference type="InterPro" id="IPR001242">
    <property type="entry name" value="Condensation_dom"/>
</dbReference>
<dbReference type="InterPro" id="IPR025714">
    <property type="entry name" value="Methyltranfer_dom"/>
</dbReference>
<sequence>MSGERKGRLSLSQEQRKKLLTKRKFKSTSGISRANRETNANTFPVTDLQQDMWVLESLNTSVSTSNIPCMYTVEHFDAKAVQAAMDKVVQRHESLRTVFRNEEGRLKQCVLPVIHYAIDQSVELSQSDTSSLNRIIQQFIAAPFDLHNGPLFRIHAIRCEDTHTKVIFVFSHLIFDGGSIVNFERDFFHYYPFMSSSTALPGLPIQQGDYALWLQQEVQINRRSEHLAYWKEQLALCDVSLSLPCDRMPGVQTDIEVRQWEHVLPSSLTQWLKQCCVEQGVSLYSTLLSAYAILLHRMTGQSDLAIASALTNRSRPELRELVGLFAGEALLRIQPDQYHTFWEVAQSVQTTVFEAIEHSDISLGQINRALNLTQDSQDGQVARTLFLLREHRSYLGEKYKVEGWRAYGEERLGNDQNRYDLSLICRDEIDTVRVAFNYKPALFNERTIALFGEIFEHILHCQMSSSLPIGQLPLLDIQRLLADSEHWNRTQKSYQSSETLHSMFEAQVEKTPDNIALIFGEHSLTYCQLNQQANQLARLLQHDYQSLNHHSLTPNTPIALYLDRSLEMVIGILAVMKSGGAYVPIAIDNPAKRTRYILEDTNAQFILTQQVWEKQVRSITEGLGTTCISIDNVEIYADQFTQNIETQTTSQDMAYIIYTSGTTGQPKGVMVPHTGVVNRIEALQSQYTLSAHDRVLQKTPYTFDVSVWELLWANWTGAAIVMSAPKAHQSPEQILETIRQHSITLVHFVPPMLTGLSHYLQHANLSLPSSVKRVFCSGDALTPEHIRLFNAINHHGATLHNQYGPTEASIEVSYYDCQLTETDTVPIGQAIQNVQLWVMDPHSKQLQLCPEGLPGELYIGGVAVTKGYFNREELTQERFVDNPFASQEDTHTGRNKLYKTGDLVCRRENGDLEYLGRNDFQVKVRGYRIELEEIESALQAHSRIQDACVHTIDKSGEKKLVGYYTEKASLVSGSVEEDGVAIWKSVYEAEYKPDNQAINQFDIRGWKSSFTQAPIPADEMREWVDATVSRITALHPRRVLEIGSGSGLIYYPLYRQCEHYIATDFSENAIRRLSLAALELGYDGGSEFVSCPADQISSSLEGQSIDTIVMNSVSQYFPSQQYLDKVLTQAIEGMSDKGQLFLGDMRDLRLLEAFHLAILSHRSPEKPVHQLVNQAKWLASKETELAVSPGYFLALSSRFSCVHSVEILPKRGHAEHEMNRFRFDVVIKVDKASSTFSRSALKSFCSVDYSADFQLDELLRREGENLWVNGYPDLRVQSVLADLNVRPVSLEPIVSIEALHEQASRYGYTFKVLLANEADQAGRLHLFFSRSKTIAITNLDFDTDVAKDNLTNTPNIASKLLTYGELSDYLAQRLPAYMVPAAFVSMKAFPLSSAGKLDRNALPEPEFIDQDNYVAPETDQEMDLCHIWKQVLGIESIGVNDNFFRIGGDSIIAIQLVSKLRQAGFSVQVKDMFDCPTVYQLSERLSQATPATQIVAEQGELEGACHLLPIQQWFFDKKMTNPHHWNQAFMLTVAGDVDCQALEHAICRLAEQHDILRARFNLSGDKPEQVYQRTVTLEPLGRLNVMSMTQDAIREKLTQWQSDFDLFQGPLWRVAYIEGYPDGQARLWFAFHHLIVDAVSWRILADDLQALINGKALSEKTSSYRQWADAVSHYPESHSSERVYWDRVVADYSSVDYTQTPQHKTTVSLSEQETYQLVHSANRGYQTEINDLLLTALSLAMAAAFEQSVNHITLEGHGRELIDESLDVSRTVGWFTTAYPVRLCAHADLSSTLIATKEMLRAIPSKGIGYGAFAPILAPHSLPDVYFNYLGQLDSTGQTALWTVTDEYAGEVISHQNCDTSRLNINGGVFNGGVFNGTLKFDVLSQLSAAQTAYFVASFKDALQRVLVLCERKTKEGGVKTASDFACQNLSQQQLEAIQSSTGESVRIEAIYPASSLQQGFVYHFISLPDDDSYRLQVLVDYERHIDLSLYLQAWELTAQQYPALRIAFHWDGEIVQVVSDKTNVSEHFTLHDLRGLSEPEIDSQINNLQAEARSKPFDLSKPGLFRVSLVKRSESQYTLIQTAHHSITDGWSNPILLKTVHQHYDALIQGLEAKTEKDTVYGRVQAHKVAQYSKSQRYWKEKAPNLQAANDLSVLLSNSVNVDKVRSLNAPAEIVHRLDGDRYTALRSACQSLGVTTNVALQFAWHKLIQMTTQDVQTIVGSTVSGRDAPIDGIEASVGLYINTLPLAVKWDESATIADVLRNIHRGIAELSSFSSMSLADLQRDGKRLFHSLFIFENYPSYADETTSGLASDTVPRSWSDKMDYPFSIMAYEREGALSIQLGFDKALLDEKLASRLLARLESILLAVGLDSQQLHEQIDVISEQEKQCLLEGWNQTDAEQPVEPTWHQLFETQARQTPEAVALVYQEEVLTYQALNEKANQLARTLRDTYRERHQSELTADTPVALFLARSSEMLIAMLAVLKAGGAYVPISPEYPKERAQFIFEDTGAPLVLTQQAQLGELDHWLNALPALPELIAVDSPSAYVEQPMDNLDVPLSGSDLAYIIYTSGTTGKPKGVMMPHAAYADFIHQYHQSLGAKPVSLVSLTQYTFDIFGLEYGVPLLSGGTVYLSDIHHAPETLSKHAENTNVLQLTPSVWSVLQVALNASVDLSHLTVIVGGESGSEALYQSLSSRFQKVVQVYGPTETCIWSTQSEYKSGNASLIGSPLSNESCYVISTQGRLCPIGVPGELHIGGVGLARGYHNREELTQERFIISPIEGHDERLYKTGDVVRWRHDGQLEYIGRNDFQVKIRGHRIELGEIEAVLLKETTVQQAVVIDREKEGEKYLAAYVVSDAPIDVEQLRQALSSPLPDFMVPSTFTQIEAIPLTMNGKLDRRALPEPQWSSSDNYTAPETELEIALCGIWQTVLGADRIGIHDSFFQVGGNSINAIKVISQINRSLGHSLRLELVDLYTAKTIGELTQFIEENQKQNFLEEQDNEMSI</sequence>
<dbReference type="Pfam" id="PF00668">
    <property type="entry name" value="Condensation"/>
    <property type="match status" value="3"/>
</dbReference>
<feature type="domain" description="Carrier" evidence="6">
    <location>
        <begin position="1415"/>
        <end position="1489"/>
    </location>
</feature>
<dbReference type="CDD" id="cd05930">
    <property type="entry name" value="A_NRPS"/>
    <property type="match status" value="2"/>
</dbReference>
<dbReference type="Gene3D" id="3.40.50.980">
    <property type="match status" value="4"/>
</dbReference>
<evidence type="ECO:0000256" key="4">
    <source>
        <dbReference type="ARBA" id="ARBA00022553"/>
    </source>
</evidence>
<dbReference type="FunFam" id="2.30.38.10:FF:000001">
    <property type="entry name" value="Non-ribosomal peptide synthetase PvdI"/>
    <property type="match status" value="1"/>
</dbReference>
<dbReference type="Gene3D" id="3.30.559.30">
    <property type="entry name" value="Nonribosomal peptide synthetase, condensation domain"/>
    <property type="match status" value="3"/>
</dbReference>
<dbReference type="RefSeq" id="WP_078751544.1">
    <property type="nucleotide sequence ID" value="NZ_FUXU01000008.1"/>
</dbReference>
<dbReference type="InterPro" id="IPR000873">
    <property type="entry name" value="AMP-dep_synth/lig_dom"/>
</dbReference>
<comment type="cofactor">
    <cofactor evidence="1">
        <name>pantetheine 4'-phosphate</name>
        <dbReference type="ChEBI" id="CHEBI:47942"/>
    </cofactor>
</comment>
<evidence type="ECO:0000313" key="8">
    <source>
        <dbReference type="Proteomes" id="UP000190162"/>
    </source>
</evidence>
<dbReference type="InterPro" id="IPR010071">
    <property type="entry name" value="AA_adenyl_dom"/>
</dbReference>
<dbReference type="Gene3D" id="3.40.50.150">
    <property type="entry name" value="Vaccinia Virus protein VP39"/>
    <property type="match status" value="1"/>
</dbReference>
<dbReference type="Gene3D" id="1.10.1200.10">
    <property type="entry name" value="ACP-like"/>
    <property type="match status" value="2"/>
</dbReference>
<dbReference type="SUPFAM" id="SSF47336">
    <property type="entry name" value="ACP-like"/>
    <property type="match status" value="2"/>
</dbReference>
<dbReference type="GO" id="GO:0003824">
    <property type="term" value="F:catalytic activity"/>
    <property type="evidence" value="ECO:0007669"/>
    <property type="project" value="InterPro"/>
</dbReference>
<dbReference type="NCBIfam" id="TIGR01720">
    <property type="entry name" value="NRPS-para261"/>
    <property type="match status" value="1"/>
</dbReference>
<proteinExistence type="inferred from homology"/>